<proteinExistence type="predicted"/>
<feature type="region of interest" description="Disordered" evidence="1">
    <location>
        <begin position="91"/>
        <end position="113"/>
    </location>
</feature>
<dbReference type="EMBL" id="AFRT01001114">
    <property type="protein sequence ID" value="ELU41180.1"/>
    <property type="molecule type" value="Genomic_DNA"/>
</dbReference>
<sequence>MYTFSRIPHFSLFSFSLPWTFFSLNRSVLRISVYRHVECFCVLPAAARTYARTCVPGFARSWFRLLGGSQGPISPWDYPQLMSWINISLSPSSNEGTECGAAHPRWSSARMNQ</sequence>
<accession>L8WT72</accession>
<evidence type="ECO:0000313" key="2">
    <source>
        <dbReference type="EMBL" id="ELU41180.1"/>
    </source>
</evidence>
<comment type="caution">
    <text evidence="2">The sequence shown here is derived from an EMBL/GenBank/DDBJ whole genome shotgun (WGS) entry which is preliminary data.</text>
</comment>
<dbReference type="AlphaFoldDB" id="L8WT72"/>
<dbReference type="Proteomes" id="UP000011668">
    <property type="component" value="Unassembled WGS sequence"/>
</dbReference>
<evidence type="ECO:0000313" key="3">
    <source>
        <dbReference type="Proteomes" id="UP000011668"/>
    </source>
</evidence>
<protein>
    <submittedName>
        <fullName evidence="2">Uncharacterized protein</fullName>
    </submittedName>
</protein>
<gene>
    <name evidence="2" type="ORF">AG1IA_04794</name>
</gene>
<reference evidence="2 3" key="1">
    <citation type="journal article" date="2013" name="Nat. Commun.">
        <title>The evolution and pathogenic mechanisms of the rice sheath blight pathogen.</title>
        <authorList>
            <person name="Zheng A."/>
            <person name="Lin R."/>
            <person name="Xu L."/>
            <person name="Qin P."/>
            <person name="Tang C."/>
            <person name="Ai P."/>
            <person name="Zhang D."/>
            <person name="Liu Y."/>
            <person name="Sun Z."/>
            <person name="Feng H."/>
            <person name="Wang Y."/>
            <person name="Chen Y."/>
            <person name="Liang X."/>
            <person name="Fu R."/>
            <person name="Li Q."/>
            <person name="Zhang J."/>
            <person name="Yu X."/>
            <person name="Xie Z."/>
            <person name="Ding L."/>
            <person name="Guan P."/>
            <person name="Tang J."/>
            <person name="Liang Y."/>
            <person name="Wang S."/>
            <person name="Deng Q."/>
            <person name="Li S."/>
            <person name="Zhu J."/>
            <person name="Wang L."/>
            <person name="Liu H."/>
            <person name="Li P."/>
        </authorList>
    </citation>
    <scope>NUCLEOTIDE SEQUENCE [LARGE SCALE GENOMIC DNA]</scope>
    <source>
        <strain evidence="3">AG-1 IA</strain>
    </source>
</reference>
<keyword evidence="3" id="KW-1185">Reference proteome</keyword>
<organism evidence="2 3">
    <name type="scientific">Thanatephorus cucumeris (strain AG1-IA)</name>
    <name type="common">Rice sheath blight fungus</name>
    <name type="synonym">Rhizoctonia solani</name>
    <dbReference type="NCBI Taxonomy" id="983506"/>
    <lineage>
        <taxon>Eukaryota</taxon>
        <taxon>Fungi</taxon>
        <taxon>Dikarya</taxon>
        <taxon>Basidiomycota</taxon>
        <taxon>Agaricomycotina</taxon>
        <taxon>Agaricomycetes</taxon>
        <taxon>Cantharellales</taxon>
        <taxon>Ceratobasidiaceae</taxon>
        <taxon>Rhizoctonia</taxon>
        <taxon>Rhizoctonia solani AG-1</taxon>
    </lineage>
</organism>
<dbReference type="HOGENOM" id="CLU_2135223_0_0_1"/>
<name>L8WT72_THACA</name>
<evidence type="ECO:0000256" key="1">
    <source>
        <dbReference type="SAM" id="MobiDB-lite"/>
    </source>
</evidence>